<feature type="domain" description="BHLH" evidence="6">
    <location>
        <begin position="189"/>
        <end position="239"/>
    </location>
</feature>
<evidence type="ECO:0000256" key="3">
    <source>
        <dbReference type="ARBA" id="ARBA00023163"/>
    </source>
</evidence>
<accession>A0A8K0DHF0</accession>
<dbReference type="SUPFAM" id="SSF47459">
    <property type="entry name" value="HLH, helix-loop-helix DNA-binding domain"/>
    <property type="match status" value="1"/>
</dbReference>
<dbReference type="InterPro" id="IPR036638">
    <property type="entry name" value="HLH_DNA-bd_sf"/>
</dbReference>
<evidence type="ECO:0000256" key="4">
    <source>
        <dbReference type="ARBA" id="ARBA00023242"/>
    </source>
</evidence>
<dbReference type="PANTHER" id="PTHR12565">
    <property type="entry name" value="STEROL REGULATORY ELEMENT-BINDING PROTEIN"/>
    <property type="match status" value="1"/>
</dbReference>
<sequence>MSSLLQKHGIVYSTSNTNPPPVLGDRYPQEICLHLQIHETTWSTAPPDHIPDSHHLQSCSSTGLVPITTANIIPPCPCTFKHNAILPSSSSSPSPLVVDHRLVSPKINVKMGRKKMNISDQEEAGDQSKRKKQFKKNGSLSMKTSHSESKMETMIKLETEAKKQNNNTPHHGDVQAPNGFVSVRARRGQATDSHSLAERARREKISMRMKLLQSLVPGCDKITGKAHILDEIINYVQSLQNQVECLAAKLAFVDPMFNVLDPLTSTLPESQCCLEPPLSTILESSSTGQLGSFADIEPSSVSLILDQRSMVVDDGSNLYLGLVDQSEDTINQCGLVNLSTFQSQ</sequence>
<evidence type="ECO:0000313" key="8">
    <source>
        <dbReference type="Proteomes" id="UP000796880"/>
    </source>
</evidence>
<evidence type="ECO:0000313" key="7">
    <source>
        <dbReference type="EMBL" id="KAF3430925.1"/>
    </source>
</evidence>
<dbReference type="GO" id="GO:0005634">
    <property type="term" value="C:nucleus"/>
    <property type="evidence" value="ECO:0007669"/>
    <property type="project" value="UniProtKB-SubCell"/>
</dbReference>
<comment type="subcellular location">
    <subcellularLocation>
        <location evidence="1">Nucleus</location>
    </subcellularLocation>
</comment>
<comment type="caution">
    <text evidence="7">The sequence shown here is derived from an EMBL/GenBank/DDBJ whole genome shotgun (WGS) entry which is preliminary data.</text>
</comment>
<keyword evidence="2" id="KW-0805">Transcription regulation</keyword>
<reference evidence="7" key="1">
    <citation type="submission" date="2020-03" db="EMBL/GenBank/DDBJ databases">
        <title>A high-quality chromosome-level genome assembly of a woody plant with both climbing and erect habits, Rhamnella rubrinervis.</title>
        <authorList>
            <person name="Lu Z."/>
            <person name="Yang Y."/>
            <person name="Zhu X."/>
            <person name="Sun Y."/>
        </authorList>
    </citation>
    <scope>NUCLEOTIDE SEQUENCE</scope>
    <source>
        <strain evidence="7">BYM</strain>
        <tissue evidence="7">Leaf</tissue>
    </source>
</reference>
<dbReference type="PANTHER" id="PTHR12565:SF184">
    <property type="entry name" value="BHLH TRANSCRIPTION FACTOR"/>
    <property type="match status" value="1"/>
</dbReference>
<dbReference type="Proteomes" id="UP000796880">
    <property type="component" value="Unassembled WGS sequence"/>
</dbReference>
<dbReference type="SMART" id="SM00353">
    <property type="entry name" value="HLH"/>
    <property type="match status" value="1"/>
</dbReference>
<evidence type="ECO:0000256" key="2">
    <source>
        <dbReference type="ARBA" id="ARBA00023015"/>
    </source>
</evidence>
<keyword evidence="8" id="KW-1185">Reference proteome</keyword>
<evidence type="ECO:0000256" key="1">
    <source>
        <dbReference type="ARBA" id="ARBA00004123"/>
    </source>
</evidence>
<keyword evidence="4" id="KW-0539">Nucleus</keyword>
<evidence type="ECO:0000256" key="5">
    <source>
        <dbReference type="SAM" id="MobiDB-lite"/>
    </source>
</evidence>
<dbReference type="OrthoDB" id="1928604at2759"/>
<keyword evidence="3" id="KW-0804">Transcription</keyword>
<dbReference type="GO" id="GO:0003700">
    <property type="term" value="F:DNA-binding transcription factor activity"/>
    <property type="evidence" value="ECO:0007669"/>
    <property type="project" value="TreeGrafter"/>
</dbReference>
<dbReference type="PROSITE" id="PS50888">
    <property type="entry name" value="BHLH"/>
    <property type="match status" value="1"/>
</dbReference>
<evidence type="ECO:0000259" key="6">
    <source>
        <dbReference type="PROSITE" id="PS50888"/>
    </source>
</evidence>
<gene>
    <name evidence="7" type="ORF">FNV43_RR25655</name>
</gene>
<feature type="region of interest" description="Disordered" evidence="5">
    <location>
        <begin position="113"/>
        <end position="152"/>
    </location>
</feature>
<organism evidence="7 8">
    <name type="scientific">Rhamnella rubrinervis</name>
    <dbReference type="NCBI Taxonomy" id="2594499"/>
    <lineage>
        <taxon>Eukaryota</taxon>
        <taxon>Viridiplantae</taxon>
        <taxon>Streptophyta</taxon>
        <taxon>Embryophyta</taxon>
        <taxon>Tracheophyta</taxon>
        <taxon>Spermatophyta</taxon>
        <taxon>Magnoliopsida</taxon>
        <taxon>eudicotyledons</taxon>
        <taxon>Gunneridae</taxon>
        <taxon>Pentapetalae</taxon>
        <taxon>rosids</taxon>
        <taxon>fabids</taxon>
        <taxon>Rosales</taxon>
        <taxon>Rhamnaceae</taxon>
        <taxon>rhamnoid group</taxon>
        <taxon>Rhamneae</taxon>
        <taxon>Rhamnella</taxon>
    </lineage>
</organism>
<dbReference type="Gene3D" id="4.10.280.10">
    <property type="entry name" value="Helix-loop-helix DNA-binding domain"/>
    <property type="match status" value="1"/>
</dbReference>
<name>A0A8K0DHF0_9ROSA</name>
<dbReference type="EMBL" id="VOIH02000012">
    <property type="protein sequence ID" value="KAF3430925.1"/>
    <property type="molecule type" value="Genomic_DNA"/>
</dbReference>
<protein>
    <recommendedName>
        <fullName evidence="6">BHLH domain-containing protein</fullName>
    </recommendedName>
</protein>
<dbReference type="InterPro" id="IPR011598">
    <property type="entry name" value="bHLH_dom"/>
</dbReference>
<dbReference type="GO" id="GO:0046983">
    <property type="term" value="F:protein dimerization activity"/>
    <property type="evidence" value="ECO:0007669"/>
    <property type="project" value="InterPro"/>
</dbReference>
<dbReference type="AlphaFoldDB" id="A0A8K0DHF0"/>
<proteinExistence type="predicted"/>
<dbReference type="FunFam" id="4.10.280.10:FF:000002">
    <property type="entry name" value="Basic helix-loop-helix transcription factor"/>
    <property type="match status" value="1"/>
</dbReference>
<dbReference type="InterPro" id="IPR024097">
    <property type="entry name" value="bHLH_ZIP_TF"/>
</dbReference>
<dbReference type="Pfam" id="PF00010">
    <property type="entry name" value="HLH"/>
    <property type="match status" value="1"/>
</dbReference>